<name>A0ABY6LFZ1_9ARAC</name>
<sequence length="222" mass="25686">MKERHLIHHRKKGRIDGSLILQTAQHPTAAYRSDACPVATDKSRLAYHWKYTTVLEEKLQGKRSRGRRQQGYTDGLKHWTKRHEEMKRMAEESSEKRPIVAIAGPAPAGEASMNLGSDYLLVKTCPVTTYGHRVKIMDLESPKELEILGNLSENWKRFKQRFEIFLEASGLNEKTDRTKTAIFLNIAGENAIDIYDNFKFEKEEDKYNLDIILKNFRTIAIH</sequence>
<dbReference type="Proteomes" id="UP001235939">
    <property type="component" value="Chromosome 18"/>
</dbReference>
<organism evidence="1 2">
    <name type="scientific">Cordylochernes scorpioides</name>
    <dbReference type="NCBI Taxonomy" id="51811"/>
    <lineage>
        <taxon>Eukaryota</taxon>
        <taxon>Metazoa</taxon>
        <taxon>Ecdysozoa</taxon>
        <taxon>Arthropoda</taxon>
        <taxon>Chelicerata</taxon>
        <taxon>Arachnida</taxon>
        <taxon>Pseudoscorpiones</taxon>
        <taxon>Cheliferoidea</taxon>
        <taxon>Chernetidae</taxon>
        <taxon>Cordylochernes</taxon>
    </lineage>
</organism>
<accession>A0ABY6LFZ1</accession>
<reference evidence="1 2" key="1">
    <citation type="submission" date="2022-01" db="EMBL/GenBank/DDBJ databases">
        <title>A chromosomal length assembly of Cordylochernes scorpioides.</title>
        <authorList>
            <person name="Zeh D."/>
            <person name="Zeh J."/>
        </authorList>
    </citation>
    <scope>NUCLEOTIDE SEQUENCE [LARGE SCALE GENOMIC DNA]</scope>
    <source>
        <strain evidence="1">IN4F17</strain>
        <tissue evidence="1">Whole Body</tissue>
    </source>
</reference>
<keyword evidence="2" id="KW-1185">Reference proteome</keyword>
<proteinExistence type="predicted"/>
<dbReference type="EMBL" id="CP092880">
    <property type="protein sequence ID" value="UYV80099.1"/>
    <property type="molecule type" value="Genomic_DNA"/>
</dbReference>
<protein>
    <submittedName>
        <fullName evidence="1">Uncharacterized protein</fullName>
    </submittedName>
</protein>
<gene>
    <name evidence="1" type="ORF">LAZ67_18001683</name>
</gene>
<evidence type="ECO:0000313" key="1">
    <source>
        <dbReference type="EMBL" id="UYV80099.1"/>
    </source>
</evidence>
<evidence type="ECO:0000313" key="2">
    <source>
        <dbReference type="Proteomes" id="UP001235939"/>
    </source>
</evidence>